<dbReference type="GO" id="GO:0004530">
    <property type="term" value="F:deoxyribonuclease I activity"/>
    <property type="evidence" value="ECO:0007669"/>
    <property type="project" value="InterPro"/>
</dbReference>
<accession>A0A1W6MQG5</accession>
<feature type="domain" description="CdiA toxin EC869-like" evidence="2">
    <location>
        <begin position="318"/>
        <end position="438"/>
    </location>
</feature>
<gene>
    <name evidence="3" type="ORF">B1812_00810</name>
</gene>
<evidence type="ECO:0000259" key="2">
    <source>
        <dbReference type="Pfam" id="PF21111"/>
    </source>
</evidence>
<dbReference type="EMBL" id="CP019948">
    <property type="protein sequence ID" value="ARN79850.1"/>
    <property type="molecule type" value="Genomic_DNA"/>
</dbReference>
<feature type="compositionally biased region" description="Low complexity" evidence="1">
    <location>
        <begin position="128"/>
        <end position="137"/>
    </location>
</feature>
<protein>
    <recommendedName>
        <fullName evidence="2">CdiA toxin EC869-like domain-containing protein</fullName>
    </recommendedName>
</protein>
<name>A0A1W6MQG5_9HYPH</name>
<dbReference type="CDD" id="cd13444">
    <property type="entry name" value="CDI_toxin_EC869_like"/>
    <property type="match status" value="1"/>
</dbReference>
<dbReference type="KEGG" id="mbry:B1812_00810"/>
<evidence type="ECO:0000313" key="4">
    <source>
        <dbReference type="Proteomes" id="UP000193978"/>
    </source>
</evidence>
<dbReference type="Pfam" id="PF21111">
    <property type="entry name" value="CDI_toxin_EC869_like"/>
    <property type="match status" value="1"/>
</dbReference>
<dbReference type="Proteomes" id="UP000193978">
    <property type="component" value="Chromosome"/>
</dbReference>
<evidence type="ECO:0000256" key="1">
    <source>
        <dbReference type="SAM" id="MobiDB-lite"/>
    </source>
</evidence>
<reference evidence="3 4" key="1">
    <citation type="submission" date="2017-02" db="EMBL/GenBank/DDBJ databases">
        <authorList>
            <person name="Peterson S.W."/>
        </authorList>
    </citation>
    <scope>NUCLEOTIDE SEQUENCE [LARGE SCALE GENOMIC DNA]</scope>
    <source>
        <strain evidence="3 4">S285</strain>
    </source>
</reference>
<organism evidence="3 4">
    <name type="scientific">Methylocystis bryophila</name>
    <dbReference type="NCBI Taxonomy" id="655015"/>
    <lineage>
        <taxon>Bacteria</taxon>
        <taxon>Pseudomonadati</taxon>
        <taxon>Pseudomonadota</taxon>
        <taxon>Alphaproteobacteria</taxon>
        <taxon>Hyphomicrobiales</taxon>
        <taxon>Methylocystaceae</taxon>
        <taxon>Methylocystis</taxon>
    </lineage>
</organism>
<dbReference type="OrthoDB" id="4446543at2"/>
<feature type="region of interest" description="Disordered" evidence="1">
    <location>
        <begin position="110"/>
        <end position="155"/>
    </location>
</feature>
<sequence length="442" mass="48333">MIRTFRLTNARRIGVELHFRGPGACWRAPALQDRSGICTEAGCRGRLVDRGGLRRGSDPAAVEFGLIAQALNRGDFAHANIAAVLARAPELSREAAARLANAEKKLAKYDPDEPRDWHGRWTSGGVAGPASAATAESAADRRGPPKLAVSGVSGDAADTREQAFERKYDELGPVDFAKEVIQFGDRLGREGRSFSPAERERALAEYAFLQDRLSFWLDYDYKPATAHANLLSAALTLYQGAINGGIARAGELPRSMVDVGGAVWAFDNLPPRIRPSTKPNFESTPGARVEAPREIEGIGGVVNNREAGIVWGKGVKEQGEGWELYVGKENPDAVNLAPNAKAFDHFNLTTQEAISAKTLNTLSVSYIKKPERIYQKLKGYVDAAADYEPRVGADLDPSDIRSKTIQLAISEYTSPTQWQYLQRAKRYGRDRGVSIVITRIRE</sequence>
<feature type="compositionally biased region" description="Basic and acidic residues" evidence="1">
    <location>
        <begin position="110"/>
        <end position="119"/>
    </location>
</feature>
<dbReference type="Gene3D" id="3.40.1350.110">
    <property type="match status" value="1"/>
</dbReference>
<dbReference type="InterPro" id="IPR033799">
    <property type="entry name" value="CdiA_EC869-like"/>
</dbReference>
<dbReference type="RefSeq" id="WP_085769897.1">
    <property type="nucleotide sequence ID" value="NZ_AP027149.1"/>
</dbReference>
<keyword evidence="4" id="KW-1185">Reference proteome</keyword>
<proteinExistence type="predicted"/>
<dbReference type="AlphaFoldDB" id="A0A1W6MQG5"/>
<evidence type="ECO:0000313" key="3">
    <source>
        <dbReference type="EMBL" id="ARN79850.1"/>
    </source>
</evidence>